<name>A0A9D3LY83_ANGAN</name>
<reference evidence="2" key="1">
    <citation type="submission" date="2021-01" db="EMBL/GenBank/DDBJ databases">
        <title>A chromosome-scale assembly of European eel, Anguilla anguilla.</title>
        <authorList>
            <person name="Henkel C."/>
            <person name="Jong-Raadsen S.A."/>
            <person name="Dufour S."/>
            <person name="Weltzien F.-A."/>
            <person name="Palstra A.P."/>
            <person name="Pelster B."/>
            <person name="Spaink H.P."/>
            <person name="Van Den Thillart G.E."/>
            <person name="Jansen H."/>
            <person name="Zahm M."/>
            <person name="Klopp C."/>
            <person name="Cedric C."/>
            <person name="Louis A."/>
            <person name="Berthelot C."/>
            <person name="Parey E."/>
            <person name="Roest Crollius H."/>
            <person name="Montfort J."/>
            <person name="Robinson-Rechavi M."/>
            <person name="Bucao C."/>
            <person name="Bouchez O."/>
            <person name="Gislard M."/>
            <person name="Lluch J."/>
            <person name="Milhes M."/>
            <person name="Lampietro C."/>
            <person name="Lopez Roques C."/>
            <person name="Donnadieu C."/>
            <person name="Braasch I."/>
            <person name="Desvignes T."/>
            <person name="Postlethwait J."/>
            <person name="Bobe J."/>
            <person name="Guiguen Y."/>
            <person name="Dirks R."/>
        </authorList>
    </citation>
    <scope>NUCLEOTIDE SEQUENCE</scope>
    <source>
        <strain evidence="2">Tag_6206</strain>
        <tissue evidence="2">Liver</tissue>
    </source>
</reference>
<dbReference type="EMBL" id="JAFIRN010000012">
    <property type="protein sequence ID" value="KAG5838029.1"/>
    <property type="molecule type" value="Genomic_DNA"/>
</dbReference>
<protein>
    <submittedName>
        <fullName evidence="2">Uncharacterized protein</fullName>
    </submittedName>
</protein>
<comment type="caution">
    <text evidence="2">The sequence shown here is derived from an EMBL/GenBank/DDBJ whole genome shotgun (WGS) entry which is preliminary data.</text>
</comment>
<feature type="non-terminal residue" evidence="2">
    <location>
        <position position="165"/>
    </location>
</feature>
<evidence type="ECO:0000256" key="1">
    <source>
        <dbReference type="SAM" id="MobiDB-lite"/>
    </source>
</evidence>
<organism evidence="2 3">
    <name type="scientific">Anguilla anguilla</name>
    <name type="common">European freshwater eel</name>
    <name type="synonym">Muraena anguilla</name>
    <dbReference type="NCBI Taxonomy" id="7936"/>
    <lineage>
        <taxon>Eukaryota</taxon>
        <taxon>Metazoa</taxon>
        <taxon>Chordata</taxon>
        <taxon>Craniata</taxon>
        <taxon>Vertebrata</taxon>
        <taxon>Euteleostomi</taxon>
        <taxon>Actinopterygii</taxon>
        <taxon>Neopterygii</taxon>
        <taxon>Teleostei</taxon>
        <taxon>Anguilliformes</taxon>
        <taxon>Anguillidae</taxon>
        <taxon>Anguilla</taxon>
    </lineage>
</organism>
<gene>
    <name evidence="2" type="ORF">ANANG_G00219460</name>
</gene>
<accession>A0A9D3LY83</accession>
<dbReference type="AlphaFoldDB" id="A0A9D3LY83"/>
<feature type="region of interest" description="Disordered" evidence="1">
    <location>
        <begin position="106"/>
        <end position="165"/>
    </location>
</feature>
<sequence length="165" mass="17022">MKRLGANRSRILSDSCDIMAGPQEPLYPLAPDPHTAYLLSPTMDHYGTLEFPPPSSPTSLPPECLMSLSAQLSNSATYPCMQYNSLDPGDPMALGAGGIGGGIQTGGAGHSVSMGMGRGSPKRGGAHDHQRLGHHLGRREGQPAPGNLLDQLERRVQGGGGGGGA</sequence>
<evidence type="ECO:0000313" key="2">
    <source>
        <dbReference type="EMBL" id="KAG5838029.1"/>
    </source>
</evidence>
<evidence type="ECO:0000313" key="3">
    <source>
        <dbReference type="Proteomes" id="UP001044222"/>
    </source>
</evidence>
<keyword evidence="3" id="KW-1185">Reference proteome</keyword>
<dbReference type="Proteomes" id="UP001044222">
    <property type="component" value="Chromosome 12"/>
</dbReference>
<proteinExistence type="predicted"/>